<sequence length="234" mass="27904">MAWLLRWLKDKVTYILSNQNKKSQKSFGYYLLFGNLYVTIKVTKKEVVVMEKITGKVRLQYKGERRTFDYEIDEGYLIHIKDGIELPEQLYSKVWEKIYDKHIDLYKSQEYYDYVSHNSNENKSDKVTKIQKGTKKEKETEMKKEPDQNDPEKEKLLKRIKELEEANERLKERRGGRPAIGETRKVSLTLPTHIWSDIDAAVRVGKVKQSSVLREMIVRAHESDLLFWKEVRER</sequence>
<keyword evidence="2" id="KW-0614">Plasmid</keyword>
<evidence type="ECO:0008006" key="4">
    <source>
        <dbReference type="Google" id="ProtNLM"/>
    </source>
</evidence>
<organism evidence="2 3">
    <name type="scientific">Brevibacillus ruminantium</name>
    <dbReference type="NCBI Taxonomy" id="2950604"/>
    <lineage>
        <taxon>Bacteria</taxon>
        <taxon>Bacillati</taxon>
        <taxon>Bacillota</taxon>
        <taxon>Bacilli</taxon>
        <taxon>Bacillales</taxon>
        <taxon>Paenibacillaceae</taxon>
        <taxon>Brevibacillus</taxon>
    </lineage>
</organism>
<dbReference type="EMBL" id="CP098756">
    <property type="protein sequence ID" value="USG68553.1"/>
    <property type="molecule type" value="Genomic_DNA"/>
</dbReference>
<protein>
    <recommendedName>
        <fullName evidence="4">Ribbon-helix-helix protein CopG domain-containing protein</fullName>
    </recommendedName>
</protein>
<gene>
    <name evidence="2" type="ORF">NDK47_27600</name>
</gene>
<dbReference type="RefSeq" id="WP_251876514.1">
    <property type="nucleotide sequence ID" value="NZ_CP098756.1"/>
</dbReference>
<geneLocation type="plasmid" evidence="2 3">
    <name>unnamed</name>
</geneLocation>
<feature type="region of interest" description="Disordered" evidence="1">
    <location>
        <begin position="123"/>
        <end position="154"/>
    </location>
</feature>
<proteinExistence type="predicted"/>
<accession>A0ABY4WNA2</accession>
<dbReference type="Proteomes" id="UP001056500">
    <property type="component" value="Plasmid unnamed"/>
</dbReference>
<evidence type="ECO:0000313" key="3">
    <source>
        <dbReference type="Proteomes" id="UP001056500"/>
    </source>
</evidence>
<evidence type="ECO:0000256" key="1">
    <source>
        <dbReference type="SAM" id="MobiDB-lite"/>
    </source>
</evidence>
<reference evidence="2" key="1">
    <citation type="submission" date="2022-06" db="EMBL/GenBank/DDBJ databases">
        <title>Genome sequencing of Brevibacillus sp. BB3-R1.</title>
        <authorList>
            <person name="Heo J."/>
            <person name="Lee D."/>
            <person name="Won M."/>
            <person name="Han B.-H."/>
            <person name="Hong S.-B."/>
            <person name="Kwon S.-W."/>
        </authorList>
    </citation>
    <scope>NUCLEOTIDE SEQUENCE</scope>
    <source>
        <strain evidence="2">BB3-R1</strain>
        <plasmid evidence="2">unnamed</plasmid>
    </source>
</reference>
<evidence type="ECO:0000313" key="2">
    <source>
        <dbReference type="EMBL" id="USG68553.1"/>
    </source>
</evidence>
<keyword evidence="3" id="KW-1185">Reference proteome</keyword>
<name>A0ABY4WNA2_9BACL</name>